<feature type="transmembrane region" description="Helical" evidence="6">
    <location>
        <begin position="110"/>
        <end position="128"/>
    </location>
</feature>
<dbReference type="Proteomes" id="UP000244855">
    <property type="component" value="Unassembled WGS sequence"/>
</dbReference>
<protein>
    <recommendedName>
        <fullName evidence="7">Major facilitator superfamily (MFS) profile domain-containing protein</fullName>
    </recommendedName>
</protein>
<feature type="transmembrane region" description="Helical" evidence="6">
    <location>
        <begin position="172"/>
        <end position="197"/>
    </location>
</feature>
<organism evidence="8 9">
    <name type="scientific">Periconia macrospinosa</name>
    <dbReference type="NCBI Taxonomy" id="97972"/>
    <lineage>
        <taxon>Eukaryota</taxon>
        <taxon>Fungi</taxon>
        <taxon>Dikarya</taxon>
        <taxon>Ascomycota</taxon>
        <taxon>Pezizomycotina</taxon>
        <taxon>Dothideomycetes</taxon>
        <taxon>Pleosporomycetidae</taxon>
        <taxon>Pleosporales</taxon>
        <taxon>Massarineae</taxon>
        <taxon>Periconiaceae</taxon>
        <taxon>Periconia</taxon>
    </lineage>
</organism>
<dbReference type="GO" id="GO:0016020">
    <property type="term" value="C:membrane"/>
    <property type="evidence" value="ECO:0007669"/>
    <property type="project" value="UniProtKB-SubCell"/>
</dbReference>
<dbReference type="STRING" id="97972.A0A2V1E3T9"/>
<dbReference type="InterPro" id="IPR036259">
    <property type="entry name" value="MFS_trans_sf"/>
</dbReference>
<feature type="transmembrane region" description="Helical" evidence="6">
    <location>
        <begin position="43"/>
        <end position="69"/>
    </location>
</feature>
<keyword evidence="4 6" id="KW-0472">Membrane</keyword>
<feature type="transmembrane region" description="Helical" evidence="6">
    <location>
        <begin position="480"/>
        <end position="502"/>
    </location>
</feature>
<accession>A0A2V1E3T9</accession>
<dbReference type="EMBL" id="KZ805326">
    <property type="protein sequence ID" value="PVI03870.1"/>
    <property type="molecule type" value="Genomic_DNA"/>
</dbReference>
<feature type="transmembrane region" description="Helical" evidence="6">
    <location>
        <begin position="346"/>
        <end position="367"/>
    </location>
</feature>
<keyword evidence="3 6" id="KW-1133">Transmembrane helix</keyword>
<comment type="subcellular location">
    <subcellularLocation>
        <location evidence="1">Membrane</location>
        <topology evidence="1">Multi-pass membrane protein</topology>
    </subcellularLocation>
</comment>
<evidence type="ECO:0000256" key="5">
    <source>
        <dbReference type="SAM" id="MobiDB-lite"/>
    </source>
</evidence>
<feature type="compositionally biased region" description="Basic and acidic residues" evidence="5">
    <location>
        <begin position="510"/>
        <end position="529"/>
    </location>
</feature>
<dbReference type="PROSITE" id="PS50850">
    <property type="entry name" value="MFS"/>
    <property type="match status" value="1"/>
</dbReference>
<keyword evidence="2 6" id="KW-0812">Transmembrane</keyword>
<feature type="transmembrane region" description="Helical" evidence="6">
    <location>
        <begin position="398"/>
        <end position="420"/>
    </location>
</feature>
<dbReference type="PANTHER" id="PTHR42718">
    <property type="entry name" value="MAJOR FACILITATOR SUPERFAMILY MULTIDRUG TRANSPORTER MFSC"/>
    <property type="match status" value="1"/>
</dbReference>
<dbReference type="InterPro" id="IPR011701">
    <property type="entry name" value="MFS"/>
</dbReference>
<keyword evidence="9" id="KW-1185">Reference proteome</keyword>
<feature type="domain" description="Major facilitator superfamily (MFS) profile" evidence="7">
    <location>
        <begin position="45"/>
        <end position="507"/>
    </location>
</feature>
<reference evidence="8 9" key="1">
    <citation type="journal article" date="2018" name="Sci. Rep.">
        <title>Comparative genomics provides insights into the lifestyle and reveals functional heterogeneity of dark septate endophytic fungi.</title>
        <authorList>
            <person name="Knapp D.G."/>
            <person name="Nemeth J.B."/>
            <person name="Barry K."/>
            <person name="Hainaut M."/>
            <person name="Henrissat B."/>
            <person name="Johnson J."/>
            <person name="Kuo A."/>
            <person name="Lim J.H.P."/>
            <person name="Lipzen A."/>
            <person name="Nolan M."/>
            <person name="Ohm R.A."/>
            <person name="Tamas L."/>
            <person name="Grigoriev I.V."/>
            <person name="Spatafora J.W."/>
            <person name="Nagy L.G."/>
            <person name="Kovacs G.M."/>
        </authorList>
    </citation>
    <scope>NUCLEOTIDE SEQUENCE [LARGE SCALE GENOMIC DNA]</scope>
    <source>
        <strain evidence="8 9">DSE2036</strain>
    </source>
</reference>
<dbReference type="AlphaFoldDB" id="A0A2V1E3T9"/>
<gene>
    <name evidence="8" type="ORF">DM02DRAFT_669438</name>
</gene>
<evidence type="ECO:0000313" key="9">
    <source>
        <dbReference type="Proteomes" id="UP000244855"/>
    </source>
</evidence>
<evidence type="ECO:0000313" key="8">
    <source>
        <dbReference type="EMBL" id="PVI03870.1"/>
    </source>
</evidence>
<dbReference type="GO" id="GO:0022857">
    <property type="term" value="F:transmembrane transporter activity"/>
    <property type="evidence" value="ECO:0007669"/>
    <property type="project" value="InterPro"/>
</dbReference>
<feature type="transmembrane region" description="Helical" evidence="6">
    <location>
        <begin position="241"/>
        <end position="260"/>
    </location>
</feature>
<sequence length="546" mass="58305">MGQPATTPEPAAPTQSDGAAADGPPISDPNARPEVFSSTLQEVLFLLSCTLAVAMTSFLTGGVTVMSSFAAEELKMSNAEITWLPASTSLSAGSLLLFFGSISDVFGRKLLFTSSMFLFAIFCLGASFSRSGITLDIMNGILGIFSASVVPPAQGLLGTIYHKPSKRKNRAFGAFSAGNPLGFVFGCIFCGIVTQAWNWRASYRLLAIVYAGVSAVAVWTVPRDRGEKVKWGSETVKRLDLVGTGLTIAGIGMFCAALSLGVDAPNGWKTPYVLVLLILGLLLIISFVVWEIYYPYSLIDMNIWKDRDFSILLAIISLGFVGFPVFSFWISLYFQRALEQSALMTGVYLLPMAICGFLANVVAALIQHKVSNKLLMGIGAFSYVVAFMLGAVQRHGDIYWAFSFPALCLCVVGADFEFIVTNMYVLSSMPANKQSIAGSLIQTLTRLCSAIGYGIGTAIFDSVQRNPSSSGYYANDAIEPYAAVFWLSTGVAFVGVLLVPFLRIGTQGHAGDEGRPLRKEEGGGEKLGDAVDEAVGGGRGDVEKGL</sequence>
<feature type="region of interest" description="Disordered" evidence="5">
    <location>
        <begin position="508"/>
        <end position="546"/>
    </location>
</feature>
<evidence type="ECO:0000256" key="1">
    <source>
        <dbReference type="ARBA" id="ARBA00004141"/>
    </source>
</evidence>
<feature type="transmembrane region" description="Helical" evidence="6">
    <location>
        <begin position="81"/>
        <end position="98"/>
    </location>
</feature>
<feature type="region of interest" description="Disordered" evidence="5">
    <location>
        <begin position="1"/>
        <end position="32"/>
    </location>
</feature>
<dbReference type="OrthoDB" id="2985014at2759"/>
<evidence type="ECO:0000256" key="6">
    <source>
        <dbReference type="SAM" id="Phobius"/>
    </source>
</evidence>
<dbReference type="Gene3D" id="1.20.1720.10">
    <property type="entry name" value="Multidrug resistance protein D"/>
    <property type="match status" value="1"/>
</dbReference>
<feature type="transmembrane region" description="Helical" evidence="6">
    <location>
        <begin position="203"/>
        <end position="221"/>
    </location>
</feature>
<dbReference type="InterPro" id="IPR020846">
    <property type="entry name" value="MFS_dom"/>
</dbReference>
<feature type="transmembrane region" description="Helical" evidence="6">
    <location>
        <begin position="272"/>
        <end position="290"/>
    </location>
</feature>
<name>A0A2V1E3T9_9PLEO</name>
<feature type="compositionally biased region" description="Low complexity" evidence="5">
    <location>
        <begin position="1"/>
        <end position="14"/>
    </location>
</feature>
<feature type="transmembrane region" description="Helical" evidence="6">
    <location>
        <begin position="374"/>
        <end position="392"/>
    </location>
</feature>
<feature type="transmembrane region" description="Helical" evidence="6">
    <location>
        <begin position="311"/>
        <end position="334"/>
    </location>
</feature>
<proteinExistence type="predicted"/>
<dbReference type="SUPFAM" id="SSF103473">
    <property type="entry name" value="MFS general substrate transporter"/>
    <property type="match status" value="2"/>
</dbReference>
<evidence type="ECO:0000256" key="2">
    <source>
        <dbReference type="ARBA" id="ARBA00022692"/>
    </source>
</evidence>
<dbReference type="Gene3D" id="1.20.1250.20">
    <property type="entry name" value="MFS general substrate transporter like domains"/>
    <property type="match status" value="1"/>
</dbReference>
<evidence type="ECO:0000259" key="7">
    <source>
        <dbReference type="PROSITE" id="PS50850"/>
    </source>
</evidence>
<evidence type="ECO:0000256" key="3">
    <source>
        <dbReference type="ARBA" id="ARBA00022989"/>
    </source>
</evidence>
<dbReference type="Pfam" id="PF07690">
    <property type="entry name" value="MFS_1"/>
    <property type="match status" value="1"/>
</dbReference>
<dbReference type="PANTHER" id="PTHR42718:SF23">
    <property type="entry name" value="MAJOR FACILITATOR SUPERFAMILY (MFS) PROFILE DOMAIN-CONTAINING PROTEIN"/>
    <property type="match status" value="1"/>
</dbReference>
<evidence type="ECO:0000256" key="4">
    <source>
        <dbReference type="ARBA" id="ARBA00023136"/>
    </source>
</evidence>